<gene>
    <name evidence="2" type="ORF">M501DRAFT_1055020</name>
</gene>
<organism evidence="2 3">
    <name type="scientific">Patellaria atrata CBS 101060</name>
    <dbReference type="NCBI Taxonomy" id="1346257"/>
    <lineage>
        <taxon>Eukaryota</taxon>
        <taxon>Fungi</taxon>
        <taxon>Dikarya</taxon>
        <taxon>Ascomycota</taxon>
        <taxon>Pezizomycotina</taxon>
        <taxon>Dothideomycetes</taxon>
        <taxon>Dothideomycetes incertae sedis</taxon>
        <taxon>Patellariales</taxon>
        <taxon>Patellariaceae</taxon>
        <taxon>Patellaria</taxon>
    </lineage>
</organism>
<dbReference type="Pfam" id="PF20516">
    <property type="entry name" value="PDDEXK_12"/>
    <property type="match status" value="1"/>
</dbReference>
<reference evidence="2" key="1">
    <citation type="journal article" date="2020" name="Stud. Mycol.">
        <title>101 Dothideomycetes genomes: a test case for predicting lifestyles and emergence of pathogens.</title>
        <authorList>
            <person name="Haridas S."/>
            <person name="Albert R."/>
            <person name="Binder M."/>
            <person name="Bloem J."/>
            <person name="Labutti K."/>
            <person name="Salamov A."/>
            <person name="Andreopoulos B."/>
            <person name="Baker S."/>
            <person name="Barry K."/>
            <person name="Bills G."/>
            <person name="Bluhm B."/>
            <person name="Cannon C."/>
            <person name="Castanera R."/>
            <person name="Culley D."/>
            <person name="Daum C."/>
            <person name="Ezra D."/>
            <person name="Gonzalez J."/>
            <person name="Henrissat B."/>
            <person name="Kuo A."/>
            <person name="Liang C."/>
            <person name="Lipzen A."/>
            <person name="Lutzoni F."/>
            <person name="Magnuson J."/>
            <person name="Mondo S."/>
            <person name="Nolan M."/>
            <person name="Ohm R."/>
            <person name="Pangilinan J."/>
            <person name="Park H.-J."/>
            <person name="Ramirez L."/>
            <person name="Alfaro M."/>
            <person name="Sun H."/>
            <person name="Tritt A."/>
            <person name="Yoshinaga Y."/>
            <person name="Zwiers L.-H."/>
            <person name="Turgeon B."/>
            <person name="Goodwin S."/>
            <person name="Spatafora J."/>
            <person name="Crous P."/>
            <person name="Grigoriev I."/>
        </authorList>
    </citation>
    <scope>NUCLEOTIDE SEQUENCE</scope>
    <source>
        <strain evidence="2">CBS 101060</strain>
    </source>
</reference>
<keyword evidence="3" id="KW-1185">Reference proteome</keyword>
<dbReference type="Proteomes" id="UP000799429">
    <property type="component" value="Unassembled WGS sequence"/>
</dbReference>
<feature type="domain" description="PD-(D/E)XK nuclease-like" evidence="1">
    <location>
        <begin position="3"/>
        <end position="61"/>
    </location>
</feature>
<evidence type="ECO:0000313" key="3">
    <source>
        <dbReference type="Proteomes" id="UP000799429"/>
    </source>
</evidence>
<evidence type="ECO:0000259" key="1">
    <source>
        <dbReference type="Pfam" id="PF20516"/>
    </source>
</evidence>
<proteinExistence type="predicted"/>
<protein>
    <recommendedName>
        <fullName evidence="1">PD-(D/E)XK nuclease-like domain-containing protein</fullName>
    </recommendedName>
</protein>
<name>A0A9P4VSR3_9PEZI</name>
<dbReference type="OrthoDB" id="3747161at2759"/>
<sequence length="72" mass="8198">MAIPVIIVLNHNWHLYFAVDYGNHIKILQANMSIGDTSDLIRIYCIVAVFRRLGKWGVDVFEPWVKTAIGLA</sequence>
<dbReference type="EMBL" id="MU006090">
    <property type="protein sequence ID" value="KAF2842308.1"/>
    <property type="molecule type" value="Genomic_DNA"/>
</dbReference>
<evidence type="ECO:0000313" key="2">
    <source>
        <dbReference type="EMBL" id="KAF2842308.1"/>
    </source>
</evidence>
<accession>A0A9P4VSR3</accession>
<comment type="caution">
    <text evidence="2">The sequence shown here is derived from an EMBL/GenBank/DDBJ whole genome shotgun (WGS) entry which is preliminary data.</text>
</comment>
<dbReference type="InterPro" id="IPR046797">
    <property type="entry name" value="PDDEXK_12"/>
</dbReference>
<dbReference type="AlphaFoldDB" id="A0A9P4VSR3"/>